<organism evidence="2 3">
    <name type="scientific">Symbiodinium pilosum</name>
    <name type="common">Dinoflagellate</name>
    <dbReference type="NCBI Taxonomy" id="2952"/>
    <lineage>
        <taxon>Eukaryota</taxon>
        <taxon>Sar</taxon>
        <taxon>Alveolata</taxon>
        <taxon>Dinophyceae</taxon>
        <taxon>Suessiales</taxon>
        <taxon>Symbiodiniaceae</taxon>
        <taxon>Symbiodinium</taxon>
    </lineage>
</organism>
<reference evidence="2" key="1">
    <citation type="submission" date="2021-02" db="EMBL/GenBank/DDBJ databases">
        <authorList>
            <person name="Dougan E. K."/>
            <person name="Rhodes N."/>
            <person name="Thang M."/>
            <person name="Chan C."/>
        </authorList>
    </citation>
    <scope>NUCLEOTIDE SEQUENCE</scope>
</reference>
<feature type="region of interest" description="Disordered" evidence="1">
    <location>
        <begin position="127"/>
        <end position="167"/>
    </location>
</feature>
<protein>
    <submittedName>
        <fullName evidence="2">Uncharacterized protein</fullName>
    </submittedName>
</protein>
<keyword evidence="3" id="KW-1185">Reference proteome</keyword>
<dbReference type="OrthoDB" id="414681at2759"/>
<name>A0A812QXR9_SYMPI</name>
<evidence type="ECO:0000313" key="3">
    <source>
        <dbReference type="Proteomes" id="UP000649617"/>
    </source>
</evidence>
<feature type="compositionally biased region" description="Low complexity" evidence="1">
    <location>
        <begin position="150"/>
        <end position="163"/>
    </location>
</feature>
<dbReference type="AlphaFoldDB" id="A0A812QXR9"/>
<dbReference type="EMBL" id="CAJNIZ010018433">
    <property type="protein sequence ID" value="CAE7409656.1"/>
    <property type="molecule type" value="Genomic_DNA"/>
</dbReference>
<dbReference type="Proteomes" id="UP000649617">
    <property type="component" value="Unassembled WGS sequence"/>
</dbReference>
<proteinExistence type="predicted"/>
<sequence>SLIAALRVTKLGLGYDTFFTGSIDKLPGRRVSSHSLKCTCISFATKFGANPNEILLLGYHCGGYQMAITYGRDAASPSVLLLEKVLKAVRDGRFRPDETRSGRFVSVSKPVPIVEIKDEEFSVVSAGSLVEEPRSPPEPHPEADDDQRVTTSSSSESSTSPSSRGAGKPSVFVKTFLPSAPEGMSTIIESEAAFEKRCLELKSDGSLLAGMAGQGLKSYRSLAFALGTPQTAPNDAAYEGLAAKVYATGAPSLGDLATVRQLHFEATTLVIQTYKELVHQESAESSMRKLPLPEKRARRESQIKRLAGLSIEGELDPSFQLIDSCNHQMETSIIFWLAPSKCPKREIEVLAGFREKPSTLQVEQNVVKLGQGPQALECDTSDSLKCQWAWMRTGLAYDQCNMISHATHQKWVQRLLDSLSTTPPPGYSAISLSQCIRADKELFLLMSQENLSSFKAGVGGVLPLDTLMNRLMYDVRVSQFLLPLPKGSAAGSGGDIRGSVAIFEWLFKSRGGKNWACKTRVHFFSA</sequence>
<gene>
    <name evidence="2" type="ORF">SPIL2461_LOCUS10101</name>
</gene>
<accession>A0A812QXR9</accession>
<evidence type="ECO:0000313" key="2">
    <source>
        <dbReference type="EMBL" id="CAE7409656.1"/>
    </source>
</evidence>
<comment type="caution">
    <text evidence="2">The sequence shown here is derived from an EMBL/GenBank/DDBJ whole genome shotgun (WGS) entry which is preliminary data.</text>
</comment>
<feature type="compositionally biased region" description="Basic and acidic residues" evidence="1">
    <location>
        <begin position="131"/>
        <end position="148"/>
    </location>
</feature>
<feature type="non-terminal residue" evidence="2">
    <location>
        <position position="1"/>
    </location>
</feature>
<evidence type="ECO:0000256" key="1">
    <source>
        <dbReference type="SAM" id="MobiDB-lite"/>
    </source>
</evidence>